<gene>
    <name evidence="2" type="ORF">HHI_11954</name>
</gene>
<keyword evidence="3" id="KW-1185">Reference proteome</keyword>
<dbReference type="OrthoDB" id="7618954at2"/>
<keyword evidence="1" id="KW-1133">Transmembrane helix</keyword>
<evidence type="ECO:0000313" key="3">
    <source>
        <dbReference type="Proteomes" id="UP000025061"/>
    </source>
</evidence>
<dbReference type="Proteomes" id="UP000025061">
    <property type="component" value="Unassembled WGS sequence"/>
</dbReference>
<sequence length="152" mass="17406">MWLYFLLVFAVIAWGAHLAWRWKQARDFAPQLLALRKESGELPPHVEEKEFTDLYVRAEGPRAATYIYACGAFLTVGLPPLSSVYNAVWQTFWRLSGGSPVFEQGTLIHTFSFFLAFMGLAILILAIALRRYYTLMPPNLRQVIRNLKDAHS</sequence>
<name>A0A059FMW1_9PROT</name>
<evidence type="ECO:0000256" key="1">
    <source>
        <dbReference type="SAM" id="Phobius"/>
    </source>
</evidence>
<proteinExistence type="predicted"/>
<keyword evidence="1" id="KW-0812">Transmembrane</keyword>
<accession>A0A059FMW1</accession>
<evidence type="ECO:0000313" key="2">
    <source>
        <dbReference type="EMBL" id="KCZ91942.1"/>
    </source>
</evidence>
<dbReference type="PATRIC" id="fig|1280951.3.peg.2408"/>
<feature type="transmembrane region" description="Helical" evidence="1">
    <location>
        <begin position="107"/>
        <end position="129"/>
    </location>
</feature>
<organism evidence="2 3">
    <name type="scientific">Hyphomonas hirschiana VP5</name>
    <dbReference type="NCBI Taxonomy" id="1280951"/>
    <lineage>
        <taxon>Bacteria</taxon>
        <taxon>Pseudomonadati</taxon>
        <taxon>Pseudomonadota</taxon>
        <taxon>Alphaproteobacteria</taxon>
        <taxon>Hyphomonadales</taxon>
        <taxon>Hyphomonadaceae</taxon>
        <taxon>Hyphomonas</taxon>
    </lineage>
</organism>
<comment type="caution">
    <text evidence="2">The sequence shown here is derived from an EMBL/GenBank/DDBJ whole genome shotgun (WGS) entry which is preliminary data.</text>
</comment>
<reference evidence="2 3" key="1">
    <citation type="submission" date="2013-04" db="EMBL/GenBank/DDBJ databases">
        <title>Hyphomonas hirschiana VP5 Genome Sequencing.</title>
        <authorList>
            <person name="Lai Q."/>
            <person name="Shao Z."/>
        </authorList>
    </citation>
    <scope>NUCLEOTIDE SEQUENCE [LARGE SCALE GENOMIC DNA]</scope>
    <source>
        <strain evidence="2 3">VP5</strain>
    </source>
</reference>
<dbReference type="EMBL" id="ARYI01000010">
    <property type="protein sequence ID" value="KCZ91942.1"/>
    <property type="molecule type" value="Genomic_DNA"/>
</dbReference>
<keyword evidence="1" id="KW-0472">Membrane</keyword>
<dbReference type="RefSeq" id="WP_011648354.1">
    <property type="nucleotide sequence ID" value="NZ_ARYI01000010.1"/>
</dbReference>
<dbReference type="AlphaFoldDB" id="A0A059FMW1"/>
<protein>
    <submittedName>
        <fullName evidence="2">Uncharacterized protein</fullName>
    </submittedName>
</protein>